<dbReference type="Proteomes" id="UP000050795">
    <property type="component" value="Unassembled WGS sequence"/>
</dbReference>
<accession>A0AA85INP8</accession>
<feature type="compositionally biased region" description="Basic and acidic residues" evidence="1">
    <location>
        <begin position="58"/>
        <end position="76"/>
    </location>
</feature>
<reference evidence="2" key="1">
    <citation type="submission" date="2022-06" db="EMBL/GenBank/DDBJ databases">
        <authorList>
            <person name="Berger JAMES D."/>
            <person name="Berger JAMES D."/>
        </authorList>
    </citation>
    <scope>NUCLEOTIDE SEQUENCE [LARGE SCALE GENOMIC DNA]</scope>
</reference>
<feature type="compositionally biased region" description="Polar residues" evidence="1">
    <location>
        <begin position="90"/>
        <end position="99"/>
    </location>
</feature>
<evidence type="ECO:0000313" key="3">
    <source>
        <dbReference type="WBParaSite" id="TREG1_109090.1"/>
    </source>
</evidence>
<organism evidence="2 3">
    <name type="scientific">Trichobilharzia regenti</name>
    <name type="common">Nasal bird schistosome</name>
    <dbReference type="NCBI Taxonomy" id="157069"/>
    <lineage>
        <taxon>Eukaryota</taxon>
        <taxon>Metazoa</taxon>
        <taxon>Spiralia</taxon>
        <taxon>Lophotrochozoa</taxon>
        <taxon>Platyhelminthes</taxon>
        <taxon>Trematoda</taxon>
        <taxon>Digenea</taxon>
        <taxon>Strigeidida</taxon>
        <taxon>Schistosomatoidea</taxon>
        <taxon>Schistosomatidae</taxon>
        <taxon>Trichobilharzia</taxon>
    </lineage>
</organism>
<feature type="region of interest" description="Disordered" evidence="1">
    <location>
        <begin position="58"/>
        <end position="162"/>
    </location>
</feature>
<dbReference type="AlphaFoldDB" id="A0AA85INP8"/>
<reference evidence="3" key="2">
    <citation type="submission" date="2023-11" db="UniProtKB">
        <authorList>
            <consortium name="WormBaseParasite"/>
        </authorList>
    </citation>
    <scope>IDENTIFICATION</scope>
</reference>
<evidence type="ECO:0000256" key="1">
    <source>
        <dbReference type="SAM" id="MobiDB-lite"/>
    </source>
</evidence>
<name>A0AA85INP8_TRIRE</name>
<feature type="compositionally biased region" description="Polar residues" evidence="1">
    <location>
        <begin position="108"/>
        <end position="128"/>
    </location>
</feature>
<protein>
    <submittedName>
        <fullName evidence="3">Uncharacterized protein</fullName>
    </submittedName>
</protein>
<proteinExistence type="predicted"/>
<keyword evidence="2" id="KW-1185">Reference proteome</keyword>
<sequence>MNENQLISTREYYKKLDDITDYEYAALSDSERKQIFDFQLKIRREKRQIQLEQKRIQEEQFREEQEAEAKRLEMERNKKRGKRIDEKSTKPNAPNQISLKENRALSGRMSSKSAKDVGNNNNSFNTAKTELLEKSPLGTLEETRRTSRSHDKHRKSATSFKDEAITEEETGTRMTDEEQLAYQVFKSFDGEFRNICEFLSTWNRVTLQQQSSLLEGREDSPTSTVVNLPAGKRARQSGLNFPPNASSINLNKSKHSISKVDSSNIQSIQENMTVLLPIYCELSQFNDSTNEIKVEKYAGDSDSQVIGIPHLIVEIPFRKETNITEEIRGEITSILNNSNTIYVQNLIGRTIKESLMSANDHVTHRMSEGVDEEEQEGAHKKHQQQKDKLFNELYQLLYPHLPELSEILDHLGIGPNGPPIPKPNNFSVIHYPLYRETITSTSVSVNENHSVCGDKTVNNKSLKKPMKISDHKTCIINLKYFEFLYSGQGDPMMASAQFGGFSQVTGSIEEEMETVESSVKQKEVIFIDDCSR</sequence>
<evidence type="ECO:0000313" key="2">
    <source>
        <dbReference type="Proteomes" id="UP000050795"/>
    </source>
</evidence>
<dbReference type="WBParaSite" id="TREG1_109090.1">
    <property type="protein sequence ID" value="TREG1_109090.1"/>
    <property type="gene ID" value="TREG1_109090"/>
</dbReference>